<dbReference type="SMART" id="SM00355">
    <property type="entry name" value="ZnF_C2H2"/>
    <property type="match status" value="2"/>
</dbReference>
<dbReference type="GO" id="GO:0008270">
    <property type="term" value="F:zinc ion binding"/>
    <property type="evidence" value="ECO:0007669"/>
    <property type="project" value="UniProtKB-KW"/>
</dbReference>
<evidence type="ECO:0000259" key="4">
    <source>
        <dbReference type="PROSITE" id="PS50157"/>
    </source>
</evidence>
<evidence type="ECO:0000256" key="1">
    <source>
        <dbReference type="PROSITE-ProRule" id="PRU00042"/>
    </source>
</evidence>
<dbReference type="Gene3D" id="3.30.160.60">
    <property type="entry name" value="Classic Zinc Finger"/>
    <property type="match status" value="1"/>
</dbReference>
<dbReference type="PROSITE" id="PS50157">
    <property type="entry name" value="ZINC_FINGER_C2H2_2"/>
    <property type="match status" value="1"/>
</dbReference>
<dbReference type="InterPro" id="IPR013087">
    <property type="entry name" value="Znf_C2H2_type"/>
</dbReference>
<name>A0ABD1DPY6_CULPP</name>
<dbReference type="SUPFAM" id="SSF57667">
    <property type="entry name" value="beta-beta-alpha zinc fingers"/>
    <property type="match status" value="1"/>
</dbReference>
<comment type="caution">
    <text evidence="5">The sequence shown here is derived from an EMBL/GenBank/DDBJ whole genome shotgun (WGS) entry which is preliminary data.</text>
</comment>
<gene>
    <name evidence="5" type="ORF">pipiens_006464</name>
</gene>
<feature type="chain" id="PRO_5044821245" description="C2H2-type domain-containing protein" evidence="3">
    <location>
        <begin position="18"/>
        <end position="175"/>
    </location>
</feature>
<accession>A0ABD1DPY6</accession>
<evidence type="ECO:0000313" key="5">
    <source>
        <dbReference type="EMBL" id="KAL1401627.1"/>
    </source>
</evidence>
<evidence type="ECO:0000256" key="3">
    <source>
        <dbReference type="SAM" id="SignalP"/>
    </source>
</evidence>
<keyword evidence="1" id="KW-0862">Zinc</keyword>
<dbReference type="AlphaFoldDB" id="A0ABD1DPY6"/>
<feature type="signal peptide" evidence="3">
    <location>
        <begin position="1"/>
        <end position="17"/>
    </location>
</feature>
<protein>
    <recommendedName>
        <fullName evidence="4">C2H2-type domain-containing protein</fullName>
    </recommendedName>
</protein>
<evidence type="ECO:0000256" key="2">
    <source>
        <dbReference type="SAM" id="MobiDB-lite"/>
    </source>
</evidence>
<proteinExistence type="predicted"/>
<organism evidence="5 6">
    <name type="scientific">Culex pipiens pipiens</name>
    <name type="common">Northern house mosquito</name>
    <dbReference type="NCBI Taxonomy" id="38569"/>
    <lineage>
        <taxon>Eukaryota</taxon>
        <taxon>Metazoa</taxon>
        <taxon>Ecdysozoa</taxon>
        <taxon>Arthropoda</taxon>
        <taxon>Hexapoda</taxon>
        <taxon>Insecta</taxon>
        <taxon>Pterygota</taxon>
        <taxon>Neoptera</taxon>
        <taxon>Endopterygota</taxon>
        <taxon>Diptera</taxon>
        <taxon>Nematocera</taxon>
        <taxon>Culicoidea</taxon>
        <taxon>Culicidae</taxon>
        <taxon>Culicinae</taxon>
        <taxon>Culicini</taxon>
        <taxon>Culex</taxon>
        <taxon>Culex</taxon>
    </lineage>
</organism>
<keyword evidence="6" id="KW-1185">Reference proteome</keyword>
<dbReference type="InterPro" id="IPR036236">
    <property type="entry name" value="Znf_C2H2_sf"/>
</dbReference>
<feature type="domain" description="C2H2-type" evidence="4">
    <location>
        <begin position="51"/>
        <end position="78"/>
    </location>
</feature>
<feature type="compositionally biased region" description="Basic and acidic residues" evidence="2">
    <location>
        <begin position="166"/>
        <end position="175"/>
    </location>
</feature>
<keyword evidence="1" id="KW-0479">Metal-binding</keyword>
<dbReference type="Proteomes" id="UP001562425">
    <property type="component" value="Unassembled WGS sequence"/>
</dbReference>
<keyword evidence="1" id="KW-0863">Zinc-finger</keyword>
<sequence>MYMFNSVLNLLQNVAAAASTATTGETAIPPRSWLMWKYLENKYKNLGQEIYKCRQCGKLYRTKYTWKRHEKKECGVMPQYHCSHCDFSTKYKHNLKTHNKIKHELLQTMHHHHHHGYAGHRHGQLQTGIVGELSAIEAGHEAFLMDGETSQVSDVSSSCRNNNVIKQKDDGNDVA</sequence>
<feature type="compositionally biased region" description="Polar residues" evidence="2">
    <location>
        <begin position="154"/>
        <end position="165"/>
    </location>
</feature>
<keyword evidence="3" id="KW-0732">Signal</keyword>
<dbReference type="EMBL" id="JBEHCU010004443">
    <property type="protein sequence ID" value="KAL1401627.1"/>
    <property type="molecule type" value="Genomic_DNA"/>
</dbReference>
<reference evidence="5 6" key="1">
    <citation type="submission" date="2024-05" db="EMBL/GenBank/DDBJ databases">
        <title>Culex pipiens pipiens assembly and annotation.</title>
        <authorList>
            <person name="Alout H."/>
            <person name="Durand T."/>
        </authorList>
    </citation>
    <scope>NUCLEOTIDE SEQUENCE [LARGE SCALE GENOMIC DNA]</scope>
    <source>
        <strain evidence="5">HA-2024</strain>
        <tissue evidence="5">Whole body</tissue>
    </source>
</reference>
<feature type="region of interest" description="Disordered" evidence="2">
    <location>
        <begin position="154"/>
        <end position="175"/>
    </location>
</feature>
<evidence type="ECO:0000313" key="6">
    <source>
        <dbReference type="Proteomes" id="UP001562425"/>
    </source>
</evidence>